<dbReference type="Proteomes" id="UP000663671">
    <property type="component" value="Chromosome 2"/>
</dbReference>
<evidence type="ECO:0000313" key="2">
    <source>
        <dbReference type="Proteomes" id="UP000663671"/>
    </source>
</evidence>
<dbReference type="VEuPathDB" id="FungiDB:I7I51_08599"/>
<evidence type="ECO:0000313" key="1">
    <source>
        <dbReference type="EMBL" id="QSS59167.1"/>
    </source>
</evidence>
<proteinExistence type="predicted"/>
<dbReference type="AlphaFoldDB" id="A0A8A1M4P3"/>
<protein>
    <submittedName>
        <fullName evidence="1">Uncharacterized protein</fullName>
    </submittedName>
</protein>
<name>A0A8A1M4P3_AJECA</name>
<gene>
    <name evidence="1" type="ORF">I7I51_08599</name>
</gene>
<sequence length="193" mass="21959">MWPEAWNLEEWVSLVESNHLTPYMSIKCRMQEPMVRITDPLRGNVERDKCAYHIGRFRCFPGTEKCDLRETGALDSHDGNLSWLMREPSIPNLPIYAVRDGSALRTLLGGLAGNIHFWLKSLWHSHAIVKTLTSSFDPLIVVSSFQAGRARFYLWNTLGCPLDPQGNPMVRSCDNPWLYPAPAAVEITKYTVI</sequence>
<dbReference type="OrthoDB" id="10497543at2759"/>
<dbReference type="EMBL" id="CP069109">
    <property type="protein sequence ID" value="QSS59167.1"/>
    <property type="molecule type" value="Genomic_DNA"/>
</dbReference>
<organism evidence="1 2">
    <name type="scientific">Ajellomyces capsulatus</name>
    <name type="common">Darling's disease fungus</name>
    <name type="synonym">Histoplasma capsulatum</name>
    <dbReference type="NCBI Taxonomy" id="5037"/>
    <lineage>
        <taxon>Eukaryota</taxon>
        <taxon>Fungi</taxon>
        <taxon>Dikarya</taxon>
        <taxon>Ascomycota</taxon>
        <taxon>Pezizomycotina</taxon>
        <taxon>Eurotiomycetes</taxon>
        <taxon>Eurotiomycetidae</taxon>
        <taxon>Onygenales</taxon>
        <taxon>Ajellomycetaceae</taxon>
        <taxon>Histoplasma</taxon>
    </lineage>
</organism>
<accession>A0A8A1M4P3</accession>
<reference evidence="1" key="1">
    <citation type="submission" date="2021-01" db="EMBL/GenBank/DDBJ databases">
        <title>Chromosome-level genome assembly of a human fungal pathogen reveals clustering of transcriptionally co-regulated genes.</title>
        <authorList>
            <person name="Voorhies M."/>
            <person name="Cohen S."/>
            <person name="Shea T.P."/>
            <person name="Petrus S."/>
            <person name="Munoz J.F."/>
            <person name="Poplawski S."/>
            <person name="Goldman W.E."/>
            <person name="Michael T."/>
            <person name="Cuomo C.A."/>
            <person name="Sil A."/>
            <person name="Beyhan S."/>
        </authorList>
    </citation>
    <scope>NUCLEOTIDE SEQUENCE</scope>
    <source>
        <strain evidence="1">WU24</strain>
    </source>
</reference>